<dbReference type="EMBL" id="HE804045">
    <property type="protein sequence ID" value="CCH29955.1"/>
    <property type="molecule type" value="Genomic_DNA"/>
</dbReference>
<dbReference type="HOGENOM" id="CLU_3332596_0_0_11"/>
<evidence type="ECO:0000313" key="2">
    <source>
        <dbReference type="EMBL" id="CCH29955.1"/>
    </source>
</evidence>
<gene>
    <name evidence="2" type="ordered locus">BN6_26420</name>
</gene>
<keyword evidence="1" id="KW-1133">Transmembrane helix</keyword>
<protein>
    <submittedName>
        <fullName evidence="2">Putative membrane protein</fullName>
    </submittedName>
</protein>
<dbReference type="STRING" id="1179773.BN6_26420"/>
<accession>K0JQX9</accession>
<proteinExistence type="predicted"/>
<dbReference type="AlphaFoldDB" id="K0JQX9"/>
<feature type="transmembrane region" description="Helical" evidence="1">
    <location>
        <begin position="12"/>
        <end position="30"/>
    </location>
</feature>
<dbReference type="Proteomes" id="UP000006281">
    <property type="component" value="Chromosome"/>
</dbReference>
<reference evidence="2 3" key="1">
    <citation type="journal article" date="2012" name="BMC Genomics">
        <title>Complete genome sequence of Saccharothrix espanaensis DSM 44229T and comparison to the other completely sequenced Pseudonocardiaceae.</title>
        <authorList>
            <person name="Strobel T."/>
            <person name="Al-Dilaimi A."/>
            <person name="Blom J."/>
            <person name="Gessner A."/>
            <person name="Kalinowski J."/>
            <person name="Luzhetska M."/>
            <person name="Puhler A."/>
            <person name="Szczepanowski R."/>
            <person name="Bechthold A."/>
            <person name="Ruckert C."/>
        </authorList>
    </citation>
    <scope>NUCLEOTIDE SEQUENCE [LARGE SCALE GENOMIC DNA]</scope>
    <source>
        <strain evidence="3">ATCC 51144 / DSM 44229 / JCM 9112 / NBRC 15066 / NRRL 15764</strain>
    </source>
</reference>
<dbReference type="PATRIC" id="fig|1179773.3.peg.2640"/>
<organism evidence="2 3">
    <name type="scientific">Saccharothrix espanaensis (strain ATCC 51144 / DSM 44229 / JCM 9112 / NBRC 15066 / NRRL 15764)</name>
    <dbReference type="NCBI Taxonomy" id="1179773"/>
    <lineage>
        <taxon>Bacteria</taxon>
        <taxon>Bacillati</taxon>
        <taxon>Actinomycetota</taxon>
        <taxon>Actinomycetes</taxon>
        <taxon>Pseudonocardiales</taxon>
        <taxon>Pseudonocardiaceae</taxon>
        <taxon>Saccharothrix</taxon>
    </lineage>
</organism>
<keyword evidence="1" id="KW-0812">Transmembrane</keyword>
<dbReference type="KEGG" id="sesp:BN6_26420"/>
<name>K0JQX9_SACES</name>
<keyword evidence="1" id="KW-0472">Membrane</keyword>
<evidence type="ECO:0000313" key="3">
    <source>
        <dbReference type="Proteomes" id="UP000006281"/>
    </source>
</evidence>
<sequence length="38" mass="3659">MSGLAIGEPGGVLLTVGGAAVLLLVLGTVGSRRTRPIG</sequence>
<keyword evidence="3" id="KW-1185">Reference proteome</keyword>
<evidence type="ECO:0000256" key="1">
    <source>
        <dbReference type="SAM" id="Phobius"/>
    </source>
</evidence>